<evidence type="ECO:0000313" key="11">
    <source>
        <dbReference type="EMBL" id="HIR40581.1"/>
    </source>
</evidence>
<evidence type="ECO:0000256" key="2">
    <source>
        <dbReference type="ARBA" id="ARBA00012418"/>
    </source>
</evidence>
<dbReference type="Proteomes" id="UP000886749">
    <property type="component" value="Unassembled WGS sequence"/>
</dbReference>
<evidence type="ECO:0000256" key="8">
    <source>
        <dbReference type="ARBA" id="ARBA00029924"/>
    </source>
</evidence>
<evidence type="ECO:0000256" key="10">
    <source>
        <dbReference type="HAMAP-Rule" id="MF_00366"/>
    </source>
</evidence>
<dbReference type="HAMAP" id="MF_00366">
    <property type="entry name" value="RNApol_bact_RpoZ"/>
    <property type="match status" value="1"/>
</dbReference>
<organism evidence="11 12">
    <name type="scientific">Candidatus Egerieicola pullicola</name>
    <dbReference type="NCBI Taxonomy" id="2840775"/>
    <lineage>
        <taxon>Bacteria</taxon>
        <taxon>Bacillati</taxon>
        <taxon>Bacillota</taxon>
        <taxon>Clostridia</taxon>
        <taxon>Eubacteriales</taxon>
        <taxon>Oscillospiraceae</taxon>
        <taxon>Oscillospiraceae incertae sedis</taxon>
        <taxon>Candidatus Egerieicola</taxon>
    </lineage>
</organism>
<dbReference type="SMART" id="SM01409">
    <property type="entry name" value="RNA_pol_Rpb6"/>
    <property type="match status" value="1"/>
</dbReference>
<evidence type="ECO:0000256" key="6">
    <source>
        <dbReference type="ARBA" id="ARBA00022695"/>
    </source>
</evidence>
<name>A0A9D1AIV7_9FIRM</name>
<dbReference type="InterPro" id="IPR036161">
    <property type="entry name" value="RPB6/omega-like_sf"/>
</dbReference>
<dbReference type="GO" id="GO:0006351">
    <property type="term" value="P:DNA-templated transcription"/>
    <property type="evidence" value="ECO:0007669"/>
    <property type="project" value="UniProtKB-UniRule"/>
</dbReference>
<dbReference type="InterPro" id="IPR006110">
    <property type="entry name" value="Pol_omega/Rpo6/RPB6"/>
</dbReference>
<comment type="subunit">
    <text evidence="10">The RNAP catalytic core consists of 2 alpha, 1 beta, 1 beta' and 1 omega subunit. When a sigma factor is associated with the core the holoenzyme is formed, which can initiate transcription.</text>
</comment>
<evidence type="ECO:0000256" key="7">
    <source>
        <dbReference type="ARBA" id="ARBA00023163"/>
    </source>
</evidence>
<evidence type="ECO:0000256" key="3">
    <source>
        <dbReference type="ARBA" id="ARBA00013725"/>
    </source>
</evidence>
<dbReference type="EMBL" id="DVGY01000049">
    <property type="protein sequence ID" value="HIR40581.1"/>
    <property type="molecule type" value="Genomic_DNA"/>
</dbReference>
<accession>A0A9D1AIV7</accession>
<dbReference type="GO" id="GO:0003677">
    <property type="term" value="F:DNA binding"/>
    <property type="evidence" value="ECO:0007669"/>
    <property type="project" value="UniProtKB-UniRule"/>
</dbReference>
<keyword evidence="7 10" id="KW-0804">Transcription</keyword>
<reference evidence="11" key="1">
    <citation type="submission" date="2020-10" db="EMBL/GenBank/DDBJ databases">
        <authorList>
            <person name="Gilroy R."/>
        </authorList>
    </citation>
    <scope>NUCLEOTIDE SEQUENCE</scope>
    <source>
        <strain evidence="11">CHK184-25365</strain>
    </source>
</reference>
<proteinExistence type="inferred from homology"/>
<gene>
    <name evidence="10 11" type="primary">rpoZ</name>
    <name evidence="11" type="ORF">IAB36_02000</name>
</gene>
<evidence type="ECO:0000256" key="1">
    <source>
        <dbReference type="ARBA" id="ARBA00006711"/>
    </source>
</evidence>
<dbReference type="SUPFAM" id="SSF63562">
    <property type="entry name" value="RPB6/omega subunit-like"/>
    <property type="match status" value="1"/>
</dbReference>
<dbReference type="PANTHER" id="PTHR34476:SF1">
    <property type="entry name" value="DNA-DIRECTED RNA POLYMERASE SUBUNIT OMEGA"/>
    <property type="match status" value="1"/>
</dbReference>
<dbReference type="Pfam" id="PF01192">
    <property type="entry name" value="RNA_pol_Rpb6"/>
    <property type="match status" value="1"/>
</dbReference>
<sequence length="76" mass="8707">MHRPSVSDLLKNGESYYSLVVAVAKRAREITDEMEQQGLEMTEKPVQIAVDEFAKGKYKIVESSPEDEDLFEEDQK</sequence>
<dbReference type="GO" id="GO:0003899">
    <property type="term" value="F:DNA-directed RNA polymerase activity"/>
    <property type="evidence" value="ECO:0007669"/>
    <property type="project" value="UniProtKB-UniRule"/>
</dbReference>
<reference evidence="11" key="2">
    <citation type="journal article" date="2021" name="PeerJ">
        <title>Extensive microbial diversity within the chicken gut microbiome revealed by metagenomics and culture.</title>
        <authorList>
            <person name="Gilroy R."/>
            <person name="Ravi A."/>
            <person name="Getino M."/>
            <person name="Pursley I."/>
            <person name="Horton D.L."/>
            <person name="Alikhan N.F."/>
            <person name="Baker D."/>
            <person name="Gharbi K."/>
            <person name="Hall N."/>
            <person name="Watson M."/>
            <person name="Adriaenssens E.M."/>
            <person name="Foster-Nyarko E."/>
            <person name="Jarju S."/>
            <person name="Secka A."/>
            <person name="Antonio M."/>
            <person name="Oren A."/>
            <person name="Chaudhuri R.R."/>
            <person name="La Ragione R."/>
            <person name="Hildebrand F."/>
            <person name="Pallen M.J."/>
        </authorList>
    </citation>
    <scope>NUCLEOTIDE SEQUENCE</scope>
    <source>
        <strain evidence="11">CHK184-25365</strain>
    </source>
</reference>
<evidence type="ECO:0000256" key="4">
    <source>
        <dbReference type="ARBA" id="ARBA00022478"/>
    </source>
</evidence>
<dbReference type="Gene3D" id="3.90.940.10">
    <property type="match status" value="1"/>
</dbReference>
<dbReference type="PANTHER" id="PTHR34476">
    <property type="entry name" value="DNA-DIRECTED RNA POLYMERASE SUBUNIT OMEGA"/>
    <property type="match status" value="1"/>
</dbReference>
<keyword evidence="6 10" id="KW-0548">Nucleotidyltransferase</keyword>
<evidence type="ECO:0000313" key="12">
    <source>
        <dbReference type="Proteomes" id="UP000886749"/>
    </source>
</evidence>
<protein>
    <recommendedName>
        <fullName evidence="3 10">DNA-directed RNA polymerase subunit omega</fullName>
        <shortName evidence="10">RNAP omega subunit</shortName>
        <ecNumber evidence="2 10">2.7.7.6</ecNumber>
    </recommendedName>
    <alternativeName>
        <fullName evidence="10">RNA polymerase omega subunit</fullName>
    </alternativeName>
    <alternativeName>
        <fullName evidence="8 10">Transcriptase subunit omega</fullName>
    </alternativeName>
</protein>
<evidence type="ECO:0000256" key="5">
    <source>
        <dbReference type="ARBA" id="ARBA00022679"/>
    </source>
</evidence>
<keyword evidence="4 10" id="KW-0240">DNA-directed RNA polymerase</keyword>
<dbReference type="InterPro" id="IPR003716">
    <property type="entry name" value="DNA-dir_RNA_pol_omega"/>
</dbReference>
<comment type="function">
    <text evidence="10">Promotes RNA polymerase assembly. Latches the N- and C-terminal regions of the beta' subunit thereby facilitating its interaction with the beta and alpha subunits.</text>
</comment>
<dbReference type="NCBIfam" id="TIGR00690">
    <property type="entry name" value="rpoZ"/>
    <property type="match status" value="1"/>
</dbReference>
<comment type="caution">
    <text evidence="11">The sequence shown here is derived from an EMBL/GenBank/DDBJ whole genome shotgun (WGS) entry which is preliminary data.</text>
</comment>
<dbReference type="EC" id="2.7.7.6" evidence="2 10"/>
<dbReference type="GO" id="GO:0000428">
    <property type="term" value="C:DNA-directed RNA polymerase complex"/>
    <property type="evidence" value="ECO:0007669"/>
    <property type="project" value="UniProtKB-KW"/>
</dbReference>
<comment type="similarity">
    <text evidence="1 10">Belongs to the RNA polymerase subunit omega family.</text>
</comment>
<keyword evidence="5 10" id="KW-0808">Transferase</keyword>
<evidence type="ECO:0000256" key="9">
    <source>
        <dbReference type="ARBA" id="ARBA00048552"/>
    </source>
</evidence>
<comment type="catalytic activity">
    <reaction evidence="9 10">
        <text>RNA(n) + a ribonucleoside 5'-triphosphate = RNA(n+1) + diphosphate</text>
        <dbReference type="Rhea" id="RHEA:21248"/>
        <dbReference type="Rhea" id="RHEA-COMP:14527"/>
        <dbReference type="Rhea" id="RHEA-COMP:17342"/>
        <dbReference type="ChEBI" id="CHEBI:33019"/>
        <dbReference type="ChEBI" id="CHEBI:61557"/>
        <dbReference type="ChEBI" id="CHEBI:140395"/>
        <dbReference type="EC" id="2.7.7.6"/>
    </reaction>
</comment>
<dbReference type="AlphaFoldDB" id="A0A9D1AIV7"/>